<reference evidence="5 6" key="1">
    <citation type="journal article" date="2019" name="Front. Microbiol.">
        <title>Genomes of Neutrophilic Sulfur-Oxidizing Chemolithoautotrophs Representing 9 Proteobacterial Species From 8 Genera.</title>
        <authorList>
            <person name="Watanabe T."/>
            <person name="Kojima H."/>
            <person name="Umezawa K."/>
            <person name="Hori C."/>
            <person name="Takasuka T.E."/>
            <person name="Kato Y."/>
            <person name="Fukui M."/>
        </authorList>
    </citation>
    <scope>NUCLEOTIDE SEQUENCE [LARGE SCALE GENOMIC DNA]</scope>
    <source>
        <strain evidence="5 6">TTN</strain>
    </source>
</reference>
<name>A0A401JCT8_9PROT</name>
<evidence type="ECO:0000256" key="3">
    <source>
        <dbReference type="SAM" id="Phobius"/>
    </source>
</evidence>
<comment type="caution">
    <text evidence="5">The sequence shown here is derived from an EMBL/GenBank/DDBJ whole genome shotgun (WGS) entry which is preliminary data.</text>
</comment>
<feature type="region of interest" description="Disordered" evidence="2">
    <location>
        <begin position="168"/>
        <end position="187"/>
    </location>
</feature>
<keyword evidence="3" id="KW-0472">Membrane</keyword>
<dbReference type="AlphaFoldDB" id="A0A401JCT8"/>
<dbReference type="Pfam" id="PF25800">
    <property type="entry name" value="FimV_N"/>
    <property type="match status" value="1"/>
</dbReference>
<feature type="coiled-coil region" evidence="1">
    <location>
        <begin position="265"/>
        <end position="292"/>
    </location>
</feature>
<evidence type="ECO:0000256" key="1">
    <source>
        <dbReference type="SAM" id="Coils"/>
    </source>
</evidence>
<feature type="compositionally biased region" description="Basic and acidic residues" evidence="2">
    <location>
        <begin position="175"/>
        <end position="184"/>
    </location>
</feature>
<dbReference type="RefSeq" id="WP_124704203.1">
    <property type="nucleotide sequence ID" value="NZ_BGOW01000010.1"/>
</dbReference>
<accession>A0A401JCT8</accession>
<evidence type="ECO:0000256" key="2">
    <source>
        <dbReference type="SAM" id="MobiDB-lite"/>
    </source>
</evidence>
<feature type="region of interest" description="Disordered" evidence="2">
    <location>
        <begin position="378"/>
        <end position="405"/>
    </location>
</feature>
<evidence type="ECO:0000313" key="5">
    <source>
        <dbReference type="EMBL" id="GBL45376.1"/>
    </source>
</evidence>
<dbReference type="InterPro" id="IPR057840">
    <property type="entry name" value="FimV_N"/>
</dbReference>
<gene>
    <name evidence="5" type="ORF">SFMTTN_1183</name>
</gene>
<organism evidence="5 6">
    <name type="scientific">Sulfuriferula multivorans</name>
    <dbReference type="NCBI Taxonomy" id="1559896"/>
    <lineage>
        <taxon>Bacteria</taxon>
        <taxon>Pseudomonadati</taxon>
        <taxon>Pseudomonadota</taxon>
        <taxon>Betaproteobacteria</taxon>
        <taxon>Nitrosomonadales</taxon>
        <taxon>Sulfuricellaceae</taxon>
        <taxon>Sulfuriferula</taxon>
    </lineage>
</organism>
<evidence type="ECO:0000259" key="4">
    <source>
        <dbReference type="Pfam" id="PF25800"/>
    </source>
</evidence>
<keyword evidence="6" id="KW-1185">Reference proteome</keyword>
<dbReference type="Proteomes" id="UP000286806">
    <property type="component" value="Unassembled WGS sequence"/>
</dbReference>
<dbReference type="EMBL" id="BGOW01000010">
    <property type="protein sequence ID" value="GBL45376.1"/>
    <property type="molecule type" value="Genomic_DNA"/>
</dbReference>
<evidence type="ECO:0000313" key="6">
    <source>
        <dbReference type="Proteomes" id="UP000286806"/>
    </source>
</evidence>
<protein>
    <recommendedName>
        <fullName evidence="4">FimV N-terminal domain-containing protein</fullName>
    </recommendedName>
</protein>
<dbReference type="OrthoDB" id="9177851at2"/>
<proteinExistence type="predicted"/>
<feature type="domain" description="FimV N-terminal" evidence="4">
    <location>
        <begin position="36"/>
        <end position="137"/>
    </location>
</feature>
<keyword evidence="3" id="KW-0812">Transmembrane</keyword>
<feature type="transmembrane region" description="Helical" evidence="3">
    <location>
        <begin position="320"/>
        <end position="338"/>
    </location>
</feature>
<keyword evidence="3" id="KW-1133">Transmembrane helix</keyword>
<keyword evidence="1" id="KW-0175">Coiled coil</keyword>
<sequence length="590" mass="63961">MRRDKYPQPKYLAPRLLAAALLGMGIGSFSLSGHALGLGPAQVRSGIGQPLRVKVPVLADSSEMAGGEECFRLVQGPHQGGADLPTLRRAVVKLVQGAQGKYLLLTTAYPVNDPVLDFSLESVCDNSLRRDYTVLIDVVPNLAEESSFAPVTAAASIAKQPVVREGSNAAVMPSSRREHKDVAARHRSSRLLSVNNTAKQAEKTISAAPRKAVPISAGHAPASSGDHFALHISTSLSAWPGQRGQISDASQTAQPLDNGARLVQADALQDDMVALQKQLAETRATVAILRKQIAAMTAAPMPAALPSGSLKQDSASWPAWYMYLVGALTAGAAGLYLLRRQRRSNPPVVTDVLPDAVAVNITDPWTEAFWEKPEARQPISGDIDGQAQPGVDTPRRATTERFASQSGRKEDDFLVSTVNQITEEAAVFVHLGYPERAMTLLTEHIASHERSHPAVWYLLFDLYRDNGQRAEFELAQMRFRGRFNLVAPQWQNSPESEADSVGILSFPHVLECTARLWPTSACRTYLEGLLYDNRGGERMGFSHQTYQDLVFLIGLLEHELELVQAPGAQEAQPESAAPEGRLRLIQGGSA</sequence>